<evidence type="ECO:0000259" key="4">
    <source>
        <dbReference type="Pfam" id="PF05592"/>
    </source>
</evidence>
<dbReference type="InterPro" id="IPR036116">
    <property type="entry name" value="FN3_sf"/>
</dbReference>
<organism evidence="8 9">
    <name type="scientific">Paenibacillus mucilaginosus (strain KNP414)</name>
    <dbReference type="NCBI Taxonomy" id="1036673"/>
    <lineage>
        <taxon>Bacteria</taxon>
        <taxon>Bacillati</taxon>
        <taxon>Bacillota</taxon>
        <taxon>Bacilli</taxon>
        <taxon>Bacillales</taxon>
        <taxon>Paenibacillaceae</taxon>
        <taxon>Paenibacillus</taxon>
    </lineage>
</organism>
<dbReference type="PIRSF" id="PIRSF010631">
    <property type="entry name" value="A-rhamnsds"/>
    <property type="match status" value="1"/>
</dbReference>
<protein>
    <recommendedName>
        <fullName evidence="2">alpha-L-rhamnosidase</fullName>
        <ecNumber evidence="2">3.2.1.40</ecNumber>
    </recommendedName>
</protein>
<accession>F8F4T9</accession>
<evidence type="ECO:0000259" key="5">
    <source>
        <dbReference type="Pfam" id="PF08531"/>
    </source>
</evidence>
<keyword evidence="3" id="KW-0378">Hydrolase</keyword>
<dbReference type="SUPFAM" id="SSF48208">
    <property type="entry name" value="Six-hairpin glycosidases"/>
    <property type="match status" value="1"/>
</dbReference>
<dbReference type="Gene3D" id="1.50.10.10">
    <property type="match status" value="1"/>
</dbReference>
<proteinExistence type="predicted"/>
<dbReference type="EC" id="3.2.1.40" evidence="2"/>
<evidence type="ECO:0000256" key="3">
    <source>
        <dbReference type="ARBA" id="ARBA00022801"/>
    </source>
</evidence>
<dbReference type="InterPro" id="IPR013737">
    <property type="entry name" value="Bac_rhamnosid_N"/>
</dbReference>
<dbReference type="InterPro" id="IPR012341">
    <property type="entry name" value="6hp_glycosidase-like_sf"/>
</dbReference>
<dbReference type="EMBL" id="CP002869">
    <property type="protein sequence ID" value="AEI40669.1"/>
    <property type="molecule type" value="Genomic_DNA"/>
</dbReference>
<reference evidence="8 9" key="2">
    <citation type="journal article" date="2013" name="Genome Announc.">
        <title>Genome Sequence of Growth-Improving Paenibacillus mucilaginosus Strain KNP414.</title>
        <authorList>
            <person name="Lu J.J."/>
            <person name="Wang J.F."/>
            <person name="Hu X.F."/>
        </authorList>
    </citation>
    <scope>NUCLEOTIDE SEQUENCE [LARGE SCALE GENOMIC DNA]</scope>
    <source>
        <strain evidence="8 9">KNP414</strain>
    </source>
</reference>
<dbReference type="Pfam" id="PF25788">
    <property type="entry name" value="Ig_Rha78A_N"/>
    <property type="match status" value="1"/>
</dbReference>
<dbReference type="Gene3D" id="2.60.120.260">
    <property type="entry name" value="Galactose-binding domain-like"/>
    <property type="match status" value="2"/>
</dbReference>
<dbReference type="SUPFAM" id="SSF49265">
    <property type="entry name" value="Fibronectin type III"/>
    <property type="match status" value="1"/>
</dbReference>
<feature type="domain" description="Alpha-L-rhamnosidase concanavalin-like" evidence="4">
    <location>
        <begin position="334"/>
        <end position="419"/>
    </location>
</feature>
<dbReference type="Proteomes" id="UP000006620">
    <property type="component" value="Chromosome"/>
</dbReference>
<dbReference type="InterPro" id="IPR016007">
    <property type="entry name" value="Alpha_rhamnosid"/>
</dbReference>
<sequence>MAAGHQANQLQAINLRCDYRKNPIGTGEKQPRFSWQLISEDRGTTQTAYRVQVGRESGDFGEPFWDSGKIPSEDSLHVKYEGPQLASRTRYYYRVKVWDQAGNESAWSEPAWWETGLLDESEWKAQWITPHPDAVDPRTEAVFLLRKRIHVRPGLQRAVAYASALGLYELYVNGERAGDAELTPGWTSYHHRIQYQAYDVTRHLQEGGGGIGILLADGWYKGGMGDAHNRFRYGERRAAFLQLHLRYEDGNEEAVVTDASWLASTGPILSSSLYDGEVYDARLERSGWCGASAEELGWHPVTAVEPPAAQLIAQENEPVRVTQVIRPVRSFLTPAGAAVLDMGQNMVGRIRLKPDVPAGTVLTLRHAEVLDRDGEVYFGNLRTAKQTVVYTAKGEPGETYAPHFSFQGFRYVQVEVLPIRENGPESHSGPLPLDCFAGEVMHTDMEPAGSFECSHEGINQLQRNIVWGQRGNFVDVPTDCPQRDERLGWTADAQVFMRTALFNYNGGAFFTKWLRDLKADQLPDGGVPFVVPDTKVGSSSAGWGDAAVICPWIFYQVYGDRQLLEEQYDSMKGWVEYIRAQGPSEYAWTTGFHFGDWLALDAKENSFTGATPKELIATAYYAYSTRLLRDAAAVLGRTEDVREYTELYEKVVAQFRGEYVTPFGRIASPTQTAHVIALAFDLVEAPMKARIAQSLNELIAEHNGHLSTGFIGTPLLCFALSDHGYHDTALKLLLQEDYPGWLYAVSKGATTIWEHWDGIKADGSFWSDHMNSFNHYAYGSIGDWLYRRVAGIDLDPAAPAYKRIRIAPGIGGRRLTSARASHESMYGMITCSWQVVNREEVHVTLRIPANTTASVILPGCTLAGLAESGLPAASADGLSSFEEGADSLAFEAGSGEYRFVYRAPALFANRFTVENKVRELQDDPEVKEVLERHLPELLAPPLMYFAKNWTLQQLANDPQLPVTDERIAALLQELQEA</sequence>
<dbReference type="GO" id="GO:0030596">
    <property type="term" value="F:alpha-L-rhamnosidase activity"/>
    <property type="evidence" value="ECO:0007669"/>
    <property type="project" value="UniProtKB-EC"/>
</dbReference>
<dbReference type="InterPro" id="IPR013783">
    <property type="entry name" value="Ig-like_fold"/>
</dbReference>
<dbReference type="Pfam" id="PF08531">
    <property type="entry name" value="Bac_rhamnosid_N"/>
    <property type="match status" value="1"/>
</dbReference>
<dbReference type="Pfam" id="PF17389">
    <property type="entry name" value="Bac_rhamnosid6H"/>
    <property type="match status" value="1"/>
</dbReference>
<dbReference type="InterPro" id="IPR008902">
    <property type="entry name" value="Rhamnosid_concanavalin"/>
</dbReference>
<dbReference type="PANTHER" id="PTHR33307">
    <property type="entry name" value="ALPHA-RHAMNOSIDASE (EUROFUNG)"/>
    <property type="match status" value="1"/>
</dbReference>
<dbReference type="InterPro" id="IPR035398">
    <property type="entry name" value="Bac_rhamnosid_C"/>
</dbReference>
<dbReference type="InterPro" id="IPR008928">
    <property type="entry name" value="6-hairpin_glycosidase_sf"/>
</dbReference>
<evidence type="ECO:0000256" key="1">
    <source>
        <dbReference type="ARBA" id="ARBA00001445"/>
    </source>
</evidence>
<evidence type="ECO:0000313" key="8">
    <source>
        <dbReference type="EMBL" id="AEI40669.1"/>
    </source>
</evidence>
<dbReference type="InterPro" id="IPR035396">
    <property type="entry name" value="Bac_rhamnosid6H"/>
</dbReference>
<dbReference type="Pfam" id="PF17390">
    <property type="entry name" value="Bac_rhamnosid_C"/>
    <property type="match status" value="1"/>
</dbReference>
<feature type="domain" description="Alpha-L-rhamnosidase six-hairpin glycosidase" evidence="6">
    <location>
        <begin position="448"/>
        <end position="789"/>
    </location>
</feature>
<dbReference type="GO" id="GO:0005975">
    <property type="term" value="P:carbohydrate metabolic process"/>
    <property type="evidence" value="ECO:0007669"/>
    <property type="project" value="InterPro"/>
</dbReference>
<evidence type="ECO:0000259" key="6">
    <source>
        <dbReference type="Pfam" id="PF17389"/>
    </source>
</evidence>
<dbReference type="Gene3D" id="2.60.420.10">
    <property type="entry name" value="Maltose phosphorylase, domain 3"/>
    <property type="match status" value="1"/>
</dbReference>
<dbReference type="KEGG" id="pms:KNP414_02108"/>
<dbReference type="Gene3D" id="2.60.40.10">
    <property type="entry name" value="Immunoglobulins"/>
    <property type="match status" value="1"/>
</dbReference>
<comment type="catalytic activity">
    <reaction evidence="1">
        <text>Hydrolysis of terminal non-reducing alpha-L-rhamnose residues in alpha-L-rhamnosides.</text>
        <dbReference type="EC" id="3.2.1.40"/>
    </reaction>
</comment>
<evidence type="ECO:0000259" key="7">
    <source>
        <dbReference type="Pfam" id="PF17390"/>
    </source>
</evidence>
<name>F8F4T9_PAEMK</name>
<dbReference type="PANTHER" id="PTHR33307:SF6">
    <property type="entry name" value="ALPHA-RHAMNOSIDASE (EUROFUNG)-RELATED"/>
    <property type="match status" value="1"/>
</dbReference>
<reference evidence="9" key="1">
    <citation type="submission" date="2011-06" db="EMBL/GenBank/DDBJ databases">
        <title>Complete genome sequence of Paenibacillus mucilaginosus KNP414.</title>
        <authorList>
            <person name="Wang J."/>
            <person name="Hu S."/>
            <person name="Hu X."/>
            <person name="Zhang B."/>
            <person name="Dong D."/>
            <person name="Zhang S."/>
            <person name="Zhao K."/>
            <person name="Wu D."/>
        </authorList>
    </citation>
    <scope>NUCLEOTIDE SEQUENCE [LARGE SCALE GENOMIC DNA]</scope>
    <source>
        <strain evidence="9">KNP414</strain>
    </source>
</reference>
<gene>
    <name evidence="8" type="ordered locus">KNP414_02108</name>
</gene>
<dbReference type="HOGENOM" id="CLU_002926_1_1_9"/>
<evidence type="ECO:0000313" key="9">
    <source>
        <dbReference type="Proteomes" id="UP000006620"/>
    </source>
</evidence>
<dbReference type="RefSeq" id="WP_013915830.1">
    <property type="nucleotide sequence ID" value="NC_015690.1"/>
</dbReference>
<dbReference type="AlphaFoldDB" id="F8F4T9"/>
<dbReference type="PATRIC" id="fig|1036673.3.peg.1891"/>
<feature type="domain" description="Alpha-L-rhamnosidase C-terminal" evidence="7">
    <location>
        <begin position="793"/>
        <end position="861"/>
    </location>
</feature>
<dbReference type="Pfam" id="PF05592">
    <property type="entry name" value="Bac_rhamnosid"/>
    <property type="match status" value="1"/>
</dbReference>
<feature type="domain" description="Bacterial alpha-L-rhamnosidase N-terminal" evidence="5">
    <location>
        <begin position="156"/>
        <end position="323"/>
    </location>
</feature>
<evidence type="ECO:0000256" key="2">
    <source>
        <dbReference type="ARBA" id="ARBA00012652"/>
    </source>
</evidence>